<gene>
    <name evidence="1" type="ORF">S01H1_85969</name>
</gene>
<name>X0XLB6_9ZZZZ</name>
<proteinExistence type="predicted"/>
<reference evidence="1" key="1">
    <citation type="journal article" date="2014" name="Front. Microbiol.">
        <title>High frequency of phylogenetically diverse reductive dehalogenase-homologous genes in deep subseafloor sedimentary metagenomes.</title>
        <authorList>
            <person name="Kawai M."/>
            <person name="Futagami T."/>
            <person name="Toyoda A."/>
            <person name="Takaki Y."/>
            <person name="Nishi S."/>
            <person name="Hori S."/>
            <person name="Arai W."/>
            <person name="Tsubouchi T."/>
            <person name="Morono Y."/>
            <person name="Uchiyama I."/>
            <person name="Ito T."/>
            <person name="Fujiyama A."/>
            <person name="Inagaki F."/>
            <person name="Takami H."/>
        </authorList>
    </citation>
    <scope>NUCLEOTIDE SEQUENCE</scope>
    <source>
        <strain evidence="1">Expedition CK06-06</strain>
    </source>
</reference>
<accession>X0XLB6</accession>
<dbReference type="EMBL" id="BARS01059283">
    <property type="protein sequence ID" value="GAG43955.1"/>
    <property type="molecule type" value="Genomic_DNA"/>
</dbReference>
<sequence length="56" mass="5478">PFTGGETDQAISDLVVTALVTTSGDADFAGAGNASGTTQVVTCQLATDGDVTDVTD</sequence>
<evidence type="ECO:0000313" key="1">
    <source>
        <dbReference type="EMBL" id="GAG43955.1"/>
    </source>
</evidence>
<feature type="non-terminal residue" evidence="1">
    <location>
        <position position="1"/>
    </location>
</feature>
<protein>
    <submittedName>
        <fullName evidence="1">Uncharacterized protein</fullName>
    </submittedName>
</protein>
<comment type="caution">
    <text evidence="1">The sequence shown here is derived from an EMBL/GenBank/DDBJ whole genome shotgun (WGS) entry which is preliminary data.</text>
</comment>
<feature type="non-terminal residue" evidence="1">
    <location>
        <position position="56"/>
    </location>
</feature>
<dbReference type="AlphaFoldDB" id="X0XLB6"/>
<organism evidence="1">
    <name type="scientific">marine sediment metagenome</name>
    <dbReference type="NCBI Taxonomy" id="412755"/>
    <lineage>
        <taxon>unclassified sequences</taxon>
        <taxon>metagenomes</taxon>
        <taxon>ecological metagenomes</taxon>
    </lineage>
</organism>